<dbReference type="EMBL" id="LR796697">
    <property type="protein sequence ID" value="CAB4160387.1"/>
    <property type="molecule type" value="Genomic_DNA"/>
</dbReference>
<proteinExistence type="predicted"/>
<dbReference type="Gene3D" id="3.10.450.40">
    <property type="match status" value="1"/>
</dbReference>
<protein>
    <submittedName>
        <fullName evidence="2">GpW/Gp25/anti-adapter protein IraD</fullName>
    </submittedName>
</protein>
<dbReference type="Pfam" id="PF04965">
    <property type="entry name" value="GPW_gp25"/>
    <property type="match status" value="1"/>
</dbReference>
<name>A0A6J5NNA7_9CAUD</name>
<dbReference type="InterPro" id="IPR007048">
    <property type="entry name" value="IraD/Gp25-like"/>
</dbReference>
<accession>A0A6J5NNA7</accession>
<sequence>MSYVIVPPSSINTNNDAPLGISLSFSENSVFKSLYTADNQAFENFKNLLLTFPGERTGDWYNFGCNLKILLFEQNIDDIKSDIQDVITTAAASWLPYINIVSIDITTADDDPNLDHAIKVLITFSVGSGIREQTIEINASETGVITIE</sequence>
<reference evidence="2" key="1">
    <citation type="submission" date="2020-04" db="EMBL/GenBank/DDBJ databases">
        <authorList>
            <person name="Chiriac C."/>
            <person name="Salcher M."/>
            <person name="Ghai R."/>
            <person name="Kavagutti S V."/>
        </authorList>
    </citation>
    <scope>NUCLEOTIDE SEQUENCE</scope>
</reference>
<dbReference type="SUPFAM" id="SSF160719">
    <property type="entry name" value="gpW/gp25-like"/>
    <property type="match status" value="1"/>
</dbReference>
<evidence type="ECO:0000259" key="1">
    <source>
        <dbReference type="Pfam" id="PF04965"/>
    </source>
</evidence>
<gene>
    <name evidence="2" type="ORF">UFOVP723_162</name>
</gene>
<feature type="domain" description="IraD/Gp25-like" evidence="1">
    <location>
        <begin position="46"/>
        <end position="126"/>
    </location>
</feature>
<organism evidence="2">
    <name type="scientific">uncultured Caudovirales phage</name>
    <dbReference type="NCBI Taxonomy" id="2100421"/>
    <lineage>
        <taxon>Viruses</taxon>
        <taxon>Duplodnaviria</taxon>
        <taxon>Heunggongvirae</taxon>
        <taxon>Uroviricota</taxon>
        <taxon>Caudoviricetes</taxon>
        <taxon>Peduoviridae</taxon>
        <taxon>Maltschvirus</taxon>
        <taxon>Maltschvirus maltsch</taxon>
    </lineage>
</organism>
<evidence type="ECO:0000313" key="2">
    <source>
        <dbReference type="EMBL" id="CAB4160387.1"/>
    </source>
</evidence>